<comment type="caution">
    <text evidence="1">The sequence shown here is derived from an EMBL/GenBank/DDBJ whole genome shotgun (WGS) entry which is preliminary data.</text>
</comment>
<proteinExistence type="predicted"/>
<reference evidence="1" key="1">
    <citation type="submission" date="2022-12" db="EMBL/GenBank/DDBJ databases">
        <title>Chromosome-level genome assembly of the bean flower thrips Megalurothrips usitatus.</title>
        <authorList>
            <person name="Ma L."/>
            <person name="Liu Q."/>
            <person name="Li H."/>
            <person name="Cai W."/>
        </authorList>
    </citation>
    <scope>NUCLEOTIDE SEQUENCE</scope>
    <source>
        <strain evidence="1">Cailab_2022a</strain>
    </source>
</reference>
<sequence>MVFSSHNYNHTKQNDLDIWNQIRKQSSFYKRHRLVTYTKNYLKYPINNAQPSNWVTAITFQENISQILTSNNLLKIIATN</sequence>
<accession>A0AAV7XAX8</accession>
<gene>
    <name evidence="1" type="ORF">ONE63_003870</name>
</gene>
<keyword evidence="2" id="KW-1185">Reference proteome</keyword>
<name>A0AAV7XAX8_9NEOP</name>
<evidence type="ECO:0000313" key="2">
    <source>
        <dbReference type="Proteomes" id="UP001075354"/>
    </source>
</evidence>
<dbReference type="AlphaFoldDB" id="A0AAV7XAX8"/>
<protein>
    <submittedName>
        <fullName evidence="1">Uncharacterized protein</fullName>
    </submittedName>
</protein>
<dbReference type="EMBL" id="JAPTSV010000014">
    <property type="protein sequence ID" value="KAJ1520776.1"/>
    <property type="molecule type" value="Genomic_DNA"/>
</dbReference>
<dbReference type="Proteomes" id="UP001075354">
    <property type="component" value="Chromosome 14"/>
</dbReference>
<evidence type="ECO:0000313" key="1">
    <source>
        <dbReference type="EMBL" id="KAJ1520776.1"/>
    </source>
</evidence>
<organism evidence="1 2">
    <name type="scientific">Megalurothrips usitatus</name>
    <name type="common">bean blossom thrips</name>
    <dbReference type="NCBI Taxonomy" id="439358"/>
    <lineage>
        <taxon>Eukaryota</taxon>
        <taxon>Metazoa</taxon>
        <taxon>Ecdysozoa</taxon>
        <taxon>Arthropoda</taxon>
        <taxon>Hexapoda</taxon>
        <taxon>Insecta</taxon>
        <taxon>Pterygota</taxon>
        <taxon>Neoptera</taxon>
        <taxon>Paraneoptera</taxon>
        <taxon>Thysanoptera</taxon>
        <taxon>Terebrantia</taxon>
        <taxon>Thripoidea</taxon>
        <taxon>Thripidae</taxon>
        <taxon>Megalurothrips</taxon>
    </lineage>
</organism>